<dbReference type="InterPro" id="IPR001460">
    <property type="entry name" value="PCN-bd_Tpept"/>
</dbReference>
<reference evidence="6 7" key="1">
    <citation type="journal article" date="2016" name="Nat. Commun.">
        <title>Thousands of microbial genomes shed light on interconnected biogeochemical processes in an aquifer system.</title>
        <authorList>
            <person name="Anantharaman K."/>
            <person name="Brown C.T."/>
            <person name="Hug L.A."/>
            <person name="Sharon I."/>
            <person name="Castelle C.J."/>
            <person name="Probst A.J."/>
            <person name="Thomas B.C."/>
            <person name="Singh A."/>
            <person name="Wilkins M.J."/>
            <person name="Karaoz U."/>
            <person name="Brodie E.L."/>
            <person name="Williams K.H."/>
            <person name="Hubbard S.S."/>
            <person name="Banfield J.F."/>
        </authorList>
    </citation>
    <scope>NUCLEOTIDE SEQUENCE [LARGE SCALE GENOMIC DNA]</scope>
</reference>
<dbReference type="PANTHER" id="PTHR30627">
    <property type="entry name" value="PEPTIDOGLYCAN D,D-TRANSPEPTIDASE"/>
    <property type="match status" value="1"/>
</dbReference>
<evidence type="ECO:0000259" key="5">
    <source>
        <dbReference type="Pfam" id="PF03717"/>
    </source>
</evidence>
<sequence length="563" mass="62716">MTNWRVNTILVLFFVFSAIVFGRLFFLQIIKHKYYQAQALGQQAGFSEVQGKRGQIFFQNSQESKGEFGTGDVKSLAINKDLWTLSAIPENIEDKNIFASKVSQIIGESENVIFSKIENKEGYTIIKKNLSETEKVELNKLTLKGLRLEPVTTRFYPQGELSAHVIGFVNGDGLGQYGIEGFYNSILTGKTGIKEKKTGLDSIGEDFVLNLDGSDIYLTIDYNIQLQAESLLKEAKKNLDIDAGQIIVVKPDSGRILAMANFPSFDLNLYGREKNMEIFQNSCIQKIFEPGSVQKPLTMALAINEGKITPNTTYIDYGSLKIGAYTIHNYDRKKYDLQTMTGVLEKSINTGAVFAQKSVDSKIYLEYLNKFGFYKKTNIDLQGENYSENNILKEAREINLATSSFGQGIEMTPIQLVTAFSAIANGGKTVKPYILEKIVNNKEEKKTNTIVLSQVFSKETAIEVTNMLISVVDNGFGKGAKILGYYTAGKTGTAQVPIRGGYDANKTIQSFIGFSPALNPKFLILVKLDNPKVPASSISATPIYKKLAEYIINYWQIPPDYEK</sequence>
<dbReference type="SUPFAM" id="SSF56519">
    <property type="entry name" value="Penicillin binding protein dimerisation domain"/>
    <property type="match status" value="1"/>
</dbReference>
<proteinExistence type="predicted"/>
<feature type="domain" description="Penicillin-binding protein dimerisation" evidence="5">
    <location>
        <begin position="73"/>
        <end position="197"/>
    </location>
</feature>
<evidence type="ECO:0008006" key="8">
    <source>
        <dbReference type="Google" id="ProtNLM"/>
    </source>
</evidence>
<dbReference type="InterPro" id="IPR005311">
    <property type="entry name" value="PBP_dimer"/>
</dbReference>
<evidence type="ECO:0000256" key="3">
    <source>
        <dbReference type="SAM" id="Phobius"/>
    </source>
</evidence>
<evidence type="ECO:0000256" key="1">
    <source>
        <dbReference type="ARBA" id="ARBA00004370"/>
    </source>
</evidence>
<keyword evidence="3" id="KW-0812">Transmembrane</keyword>
<evidence type="ECO:0000313" key="7">
    <source>
        <dbReference type="Proteomes" id="UP000178935"/>
    </source>
</evidence>
<protein>
    <recommendedName>
        <fullName evidence="8">Penicillin-binding protein transpeptidase domain-containing protein</fullName>
    </recommendedName>
</protein>
<evidence type="ECO:0000256" key="2">
    <source>
        <dbReference type="ARBA" id="ARBA00023136"/>
    </source>
</evidence>
<dbReference type="InterPro" id="IPR050515">
    <property type="entry name" value="Beta-lactam/transpept"/>
</dbReference>
<name>A0A1G2JKW3_9BACT</name>
<dbReference type="Pfam" id="PF03717">
    <property type="entry name" value="PBP_dimer"/>
    <property type="match status" value="1"/>
</dbReference>
<keyword evidence="2 3" id="KW-0472">Membrane</keyword>
<dbReference type="InterPro" id="IPR036138">
    <property type="entry name" value="PBP_dimer_sf"/>
</dbReference>
<evidence type="ECO:0000259" key="4">
    <source>
        <dbReference type="Pfam" id="PF00905"/>
    </source>
</evidence>
<dbReference type="Proteomes" id="UP000178935">
    <property type="component" value="Unassembled WGS sequence"/>
</dbReference>
<gene>
    <name evidence="6" type="ORF">A2561_04005</name>
</gene>
<dbReference type="Gene3D" id="3.90.1310.10">
    <property type="entry name" value="Penicillin-binding protein 2a (Domain 2)"/>
    <property type="match status" value="1"/>
</dbReference>
<dbReference type="InterPro" id="IPR012338">
    <property type="entry name" value="Beta-lactam/transpept-like"/>
</dbReference>
<dbReference type="GO" id="GO:0071555">
    <property type="term" value="P:cell wall organization"/>
    <property type="evidence" value="ECO:0007669"/>
    <property type="project" value="TreeGrafter"/>
</dbReference>
<dbReference type="Gene3D" id="3.30.450.330">
    <property type="match status" value="1"/>
</dbReference>
<accession>A0A1G2JKW3</accession>
<dbReference type="Pfam" id="PF00905">
    <property type="entry name" value="Transpeptidase"/>
    <property type="match status" value="1"/>
</dbReference>
<dbReference type="SUPFAM" id="SSF56601">
    <property type="entry name" value="beta-lactamase/transpeptidase-like"/>
    <property type="match status" value="1"/>
</dbReference>
<feature type="domain" description="Penicillin-binding protein transpeptidase" evidence="4">
    <location>
        <begin position="246"/>
        <end position="548"/>
    </location>
</feature>
<organism evidence="6 7">
    <name type="scientific">Candidatus Staskawiczbacteria bacterium RIFOXYD1_FULL_32_13</name>
    <dbReference type="NCBI Taxonomy" id="1802234"/>
    <lineage>
        <taxon>Bacteria</taxon>
        <taxon>Candidatus Staskawicziibacteriota</taxon>
    </lineage>
</organism>
<comment type="subcellular location">
    <subcellularLocation>
        <location evidence="1">Membrane</location>
    </subcellularLocation>
</comment>
<dbReference type="AlphaFoldDB" id="A0A1G2JKW3"/>
<dbReference type="GO" id="GO:0005886">
    <property type="term" value="C:plasma membrane"/>
    <property type="evidence" value="ECO:0007669"/>
    <property type="project" value="TreeGrafter"/>
</dbReference>
<dbReference type="EMBL" id="MHPU01000040">
    <property type="protein sequence ID" value="OGZ87603.1"/>
    <property type="molecule type" value="Genomic_DNA"/>
</dbReference>
<feature type="transmembrane region" description="Helical" evidence="3">
    <location>
        <begin position="6"/>
        <end position="26"/>
    </location>
</feature>
<evidence type="ECO:0000313" key="6">
    <source>
        <dbReference type="EMBL" id="OGZ87603.1"/>
    </source>
</evidence>
<comment type="caution">
    <text evidence="6">The sequence shown here is derived from an EMBL/GenBank/DDBJ whole genome shotgun (WGS) entry which is preliminary data.</text>
</comment>
<keyword evidence="3" id="KW-1133">Transmembrane helix</keyword>
<dbReference type="PANTHER" id="PTHR30627:SF1">
    <property type="entry name" value="PEPTIDOGLYCAN D,D-TRANSPEPTIDASE FTSI"/>
    <property type="match status" value="1"/>
</dbReference>
<dbReference type="Gene3D" id="3.40.710.10">
    <property type="entry name" value="DD-peptidase/beta-lactamase superfamily"/>
    <property type="match status" value="1"/>
</dbReference>
<dbReference type="GO" id="GO:0008658">
    <property type="term" value="F:penicillin binding"/>
    <property type="evidence" value="ECO:0007669"/>
    <property type="project" value="InterPro"/>
</dbReference>